<protein>
    <submittedName>
        <fullName evidence="6">GAF domain-containing protein</fullName>
    </submittedName>
</protein>
<evidence type="ECO:0000256" key="4">
    <source>
        <dbReference type="ARBA" id="ARBA00023163"/>
    </source>
</evidence>
<dbReference type="InterPro" id="IPR005561">
    <property type="entry name" value="ANTAR"/>
</dbReference>
<gene>
    <name evidence="6" type="ORF">JO379_006127</name>
</gene>
<keyword evidence="4" id="KW-0804">Transcription</keyword>
<dbReference type="EMBL" id="JAGIOH010000001">
    <property type="protein sequence ID" value="MBP2406658.1"/>
    <property type="molecule type" value="Genomic_DNA"/>
</dbReference>
<keyword evidence="7" id="KW-1185">Reference proteome</keyword>
<keyword evidence="2" id="KW-0418">Kinase</keyword>
<evidence type="ECO:0000313" key="7">
    <source>
        <dbReference type="Proteomes" id="UP001519291"/>
    </source>
</evidence>
<dbReference type="Gene3D" id="1.10.10.10">
    <property type="entry name" value="Winged helix-like DNA-binding domain superfamily/Winged helix DNA-binding domain"/>
    <property type="match status" value="1"/>
</dbReference>
<dbReference type="InterPro" id="IPR012074">
    <property type="entry name" value="GAF_ANTAR"/>
</dbReference>
<reference evidence="6 7" key="1">
    <citation type="submission" date="2021-03" db="EMBL/GenBank/DDBJ databases">
        <title>Sequencing the genomes of 1000 actinobacteria strains.</title>
        <authorList>
            <person name="Klenk H.-P."/>
        </authorList>
    </citation>
    <scope>NUCLEOTIDE SEQUENCE [LARGE SCALE GENOMIC DNA]</scope>
    <source>
        <strain evidence="6 7">DSM 41480</strain>
    </source>
</reference>
<organism evidence="6 7">
    <name type="scientific">Streptomyces syringium</name>
    <dbReference type="NCBI Taxonomy" id="76729"/>
    <lineage>
        <taxon>Bacteria</taxon>
        <taxon>Bacillati</taxon>
        <taxon>Actinomycetota</taxon>
        <taxon>Actinomycetes</taxon>
        <taxon>Kitasatosporales</taxon>
        <taxon>Streptomycetaceae</taxon>
        <taxon>Streptomyces</taxon>
    </lineage>
</organism>
<evidence type="ECO:0000313" key="6">
    <source>
        <dbReference type="EMBL" id="MBP2406658.1"/>
    </source>
</evidence>
<dbReference type="SUPFAM" id="SSF52172">
    <property type="entry name" value="CheY-like"/>
    <property type="match status" value="1"/>
</dbReference>
<dbReference type="PIRSF" id="PIRSF036625">
    <property type="entry name" value="GAF_ANTAR"/>
    <property type="match status" value="1"/>
</dbReference>
<dbReference type="Proteomes" id="UP001519291">
    <property type="component" value="Unassembled WGS sequence"/>
</dbReference>
<evidence type="ECO:0000256" key="3">
    <source>
        <dbReference type="ARBA" id="ARBA00023015"/>
    </source>
</evidence>
<dbReference type="Pfam" id="PF13492">
    <property type="entry name" value="GAF_3"/>
    <property type="match status" value="1"/>
</dbReference>
<name>A0ABS4YCZ3_9ACTN</name>
<accession>A0ABS4YCZ3</accession>
<dbReference type="SUPFAM" id="SSF55781">
    <property type="entry name" value="GAF domain-like"/>
    <property type="match status" value="1"/>
</dbReference>
<keyword evidence="1" id="KW-0808">Transferase</keyword>
<comment type="caution">
    <text evidence="6">The sequence shown here is derived from an EMBL/GenBank/DDBJ whole genome shotgun (WGS) entry which is preliminary data.</text>
</comment>
<evidence type="ECO:0000259" key="5">
    <source>
        <dbReference type="PROSITE" id="PS50921"/>
    </source>
</evidence>
<dbReference type="SMART" id="SM01012">
    <property type="entry name" value="ANTAR"/>
    <property type="match status" value="1"/>
</dbReference>
<dbReference type="GeneID" id="91572970"/>
<evidence type="ECO:0000256" key="2">
    <source>
        <dbReference type="ARBA" id="ARBA00022777"/>
    </source>
</evidence>
<dbReference type="InterPro" id="IPR011006">
    <property type="entry name" value="CheY-like_superfamily"/>
</dbReference>
<dbReference type="InterPro" id="IPR036388">
    <property type="entry name" value="WH-like_DNA-bd_sf"/>
</dbReference>
<evidence type="ECO:0000256" key="1">
    <source>
        <dbReference type="ARBA" id="ARBA00022679"/>
    </source>
</evidence>
<dbReference type="Gene3D" id="3.30.450.40">
    <property type="match status" value="1"/>
</dbReference>
<dbReference type="SMART" id="SM00065">
    <property type="entry name" value="GAF"/>
    <property type="match status" value="1"/>
</dbReference>
<dbReference type="Pfam" id="PF03861">
    <property type="entry name" value="ANTAR"/>
    <property type="match status" value="1"/>
</dbReference>
<dbReference type="InterPro" id="IPR003018">
    <property type="entry name" value="GAF"/>
</dbReference>
<sequence length="244" mass="27201">MKTMAREDRVLEVVVEAVDTLVEDFDLIDFLHMLCDRCVELLDVKAVGVMLADPGGNLEVIAASDEHTRLLELFALQHDQGPCVECHRTGTARLDIDLTSPETVAAFPAFAARARRTGFTFTHALPMRLRDQVVGAMNLFQHSRRPLATADVRLAQTLADVATIAILQQRTIEHASVERSQLEAALHSRILIEQAKGILAERRQTSVDEAFEILRGYARPRRLRLVELCRQVVNGELDTAVAFP</sequence>
<proteinExistence type="predicted"/>
<dbReference type="RefSeq" id="WP_207304023.1">
    <property type="nucleotide sequence ID" value="NZ_JAGIOH010000001.1"/>
</dbReference>
<keyword evidence="3" id="KW-0805">Transcription regulation</keyword>
<dbReference type="InterPro" id="IPR029016">
    <property type="entry name" value="GAF-like_dom_sf"/>
</dbReference>
<dbReference type="PROSITE" id="PS50921">
    <property type="entry name" value="ANTAR"/>
    <property type="match status" value="1"/>
</dbReference>
<feature type="domain" description="ANTAR" evidence="5">
    <location>
        <begin position="172"/>
        <end position="233"/>
    </location>
</feature>